<feature type="transmembrane region" description="Helical" evidence="1">
    <location>
        <begin position="48"/>
        <end position="67"/>
    </location>
</feature>
<dbReference type="RefSeq" id="WP_111317459.1">
    <property type="nucleotide sequence ID" value="NZ_QKZT01000005.1"/>
</dbReference>
<dbReference type="Proteomes" id="UP000248882">
    <property type="component" value="Unassembled WGS sequence"/>
</dbReference>
<dbReference type="AlphaFoldDB" id="A0A2W7STK1"/>
<accession>A0A2W7STK1</accession>
<name>A0A2W7STK1_9BACT</name>
<keyword evidence="1" id="KW-1133">Transmembrane helix</keyword>
<evidence type="ECO:0000256" key="1">
    <source>
        <dbReference type="SAM" id="Phobius"/>
    </source>
</evidence>
<organism evidence="2 3">
    <name type="scientific">Algoriphagus chordae</name>
    <dbReference type="NCBI Taxonomy" id="237019"/>
    <lineage>
        <taxon>Bacteria</taxon>
        <taxon>Pseudomonadati</taxon>
        <taxon>Bacteroidota</taxon>
        <taxon>Cytophagia</taxon>
        <taxon>Cytophagales</taxon>
        <taxon>Cyclobacteriaceae</taxon>
        <taxon>Algoriphagus</taxon>
    </lineage>
</organism>
<proteinExistence type="predicted"/>
<keyword evidence="3" id="KW-1185">Reference proteome</keyword>
<sequence>MNIRKIFKPFKTSNLLLLITLLIPAISYAQYQENIPKPSGPVDLSKTSNVVIFIVIPVVILIVYLIFRKRIIKVKKDKFDRMK</sequence>
<dbReference type="EMBL" id="QKZT01000005">
    <property type="protein sequence ID" value="PZX54042.1"/>
    <property type="molecule type" value="Genomic_DNA"/>
</dbReference>
<evidence type="ECO:0000313" key="3">
    <source>
        <dbReference type="Proteomes" id="UP000248882"/>
    </source>
</evidence>
<keyword evidence="1" id="KW-0472">Membrane</keyword>
<protein>
    <recommendedName>
        <fullName evidence="4">Adenylosuccinate synthetase</fullName>
    </recommendedName>
</protein>
<comment type="caution">
    <text evidence="2">The sequence shown here is derived from an EMBL/GenBank/DDBJ whole genome shotgun (WGS) entry which is preliminary data.</text>
</comment>
<evidence type="ECO:0008006" key="4">
    <source>
        <dbReference type="Google" id="ProtNLM"/>
    </source>
</evidence>
<reference evidence="2 3" key="1">
    <citation type="submission" date="2018-06" db="EMBL/GenBank/DDBJ databases">
        <title>Genomic Encyclopedia of Archaeal and Bacterial Type Strains, Phase II (KMG-II): from individual species to whole genera.</title>
        <authorList>
            <person name="Goeker M."/>
        </authorList>
    </citation>
    <scope>NUCLEOTIDE SEQUENCE [LARGE SCALE GENOMIC DNA]</scope>
    <source>
        <strain evidence="2 3">DSM 19830</strain>
    </source>
</reference>
<evidence type="ECO:0000313" key="2">
    <source>
        <dbReference type="EMBL" id="PZX54042.1"/>
    </source>
</evidence>
<keyword evidence="1" id="KW-0812">Transmembrane</keyword>
<gene>
    <name evidence="2" type="ORF">LV85_01381</name>
</gene>